<organism evidence="2 3">
    <name type="scientific">Heterorhabditis bacteriophora</name>
    <name type="common">Entomopathogenic nematode worm</name>
    <dbReference type="NCBI Taxonomy" id="37862"/>
    <lineage>
        <taxon>Eukaryota</taxon>
        <taxon>Metazoa</taxon>
        <taxon>Ecdysozoa</taxon>
        <taxon>Nematoda</taxon>
        <taxon>Chromadorea</taxon>
        <taxon>Rhabditida</taxon>
        <taxon>Rhabditina</taxon>
        <taxon>Rhabditomorpha</taxon>
        <taxon>Strongyloidea</taxon>
        <taxon>Heterorhabditidae</taxon>
        <taxon>Heterorhabditis</taxon>
    </lineage>
</organism>
<keyword evidence="1" id="KW-0812">Transmembrane</keyword>
<dbReference type="AlphaFoldDB" id="A0A1I7W796"/>
<name>A0A1I7W796_HETBA</name>
<dbReference type="Pfam" id="PF03057">
    <property type="entry name" value="DUF236"/>
    <property type="match status" value="2"/>
</dbReference>
<reference evidence="3" key="1">
    <citation type="submission" date="2016-11" db="UniProtKB">
        <authorList>
            <consortium name="WormBaseParasite"/>
        </authorList>
    </citation>
    <scope>IDENTIFICATION</scope>
</reference>
<accession>A0A1I7W796</accession>
<keyword evidence="1" id="KW-1133">Transmembrane helix</keyword>
<evidence type="ECO:0000313" key="2">
    <source>
        <dbReference type="Proteomes" id="UP000095283"/>
    </source>
</evidence>
<dbReference type="PANTHER" id="PTHR21592:SF23">
    <property type="entry name" value="DAUER UP-REGULATED"/>
    <property type="match status" value="1"/>
</dbReference>
<dbReference type="Proteomes" id="UP000095283">
    <property type="component" value="Unplaced"/>
</dbReference>
<keyword evidence="1" id="KW-0472">Membrane</keyword>
<evidence type="ECO:0000313" key="3">
    <source>
        <dbReference type="WBParaSite" id="Hba_00521"/>
    </source>
</evidence>
<evidence type="ECO:0000256" key="1">
    <source>
        <dbReference type="SAM" id="Phobius"/>
    </source>
</evidence>
<keyword evidence="2" id="KW-1185">Reference proteome</keyword>
<dbReference type="InterPro" id="IPR004296">
    <property type="entry name" value="DUF236"/>
</dbReference>
<dbReference type="PANTHER" id="PTHR21592">
    <property type="entry name" value="CHROMOSOME UNDETERMINED SCAFFOLD_25, WHOLE GENOME SHOTGUN SEQUENCE"/>
    <property type="match status" value="1"/>
</dbReference>
<sequence>MDIHIIYIYIYIYIYINLINFILKDIWFNHIEGTHDPNYQTLAGVGGDCFGVDKAVGTGGVANKIPNGGGMAGTHDPNYQTLAGIGGDCFGKDKNEGGGRVEQGLPKSPAIGGVAGW</sequence>
<dbReference type="WBParaSite" id="Hba_00521">
    <property type="protein sequence ID" value="Hba_00521"/>
    <property type="gene ID" value="Hba_00521"/>
</dbReference>
<feature type="transmembrane region" description="Helical" evidence="1">
    <location>
        <begin position="6"/>
        <end position="23"/>
    </location>
</feature>
<protein>
    <submittedName>
        <fullName evidence="3">Uncharacterized protein</fullName>
    </submittedName>
</protein>
<proteinExistence type="predicted"/>